<proteinExistence type="predicted"/>
<organism evidence="2 3">
    <name type="scientific">Colletotrichum sojae</name>
    <dbReference type="NCBI Taxonomy" id="2175907"/>
    <lineage>
        <taxon>Eukaryota</taxon>
        <taxon>Fungi</taxon>
        <taxon>Dikarya</taxon>
        <taxon>Ascomycota</taxon>
        <taxon>Pezizomycotina</taxon>
        <taxon>Sordariomycetes</taxon>
        <taxon>Hypocreomycetidae</taxon>
        <taxon>Glomerellales</taxon>
        <taxon>Glomerellaceae</taxon>
        <taxon>Colletotrichum</taxon>
        <taxon>Colletotrichum orchidearum species complex</taxon>
    </lineage>
</organism>
<feature type="region of interest" description="Disordered" evidence="1">
    <location>
        <begin position="1"/>
        <end position="29"/>
    </location>
</feature>
<keyword evidence="3" id="KW-1185">Reference proteome</keyword>
<name>A0A8H6IN82_9PEZI</name>
<feature type="compositionally biased region" description="Polar residues" evidence="1">
    <location>
        <begin position="164"/>
        <end position="173"/>
    </location>
</feature>
<evidence type="ECO:0000313" key="3">
    <source>
        <dbReference type="Proteomes" id="UP000652219"/>
    </source>
</evidence>
<feature type="compositionally biased region" description="Low complexity" evidence="1">
    <location>
        <begin position="204"/>
        <end position="216"/>
    </location>
</feature>
<dbReference type="Proteomes" id="UP000652219">
    <property type="component" value="Unassembled WGS sequence"/>
</dbReference>
<reference evidence="2 3" key="1">
    <citation type="journal article" date="2020" name="Phytopathology">
        <title>Genome Sequence Resources of Colletotrichum truncatum, C. plurivorum, C. musicola, and C. sojae: Four Species Pathogenic to Soybean (Glycine max).</title>
        <authorList>
            <person name="Rogerio F."/>
            <person name="Boufleur T.R."/>
            <person name="Ciampi-Guillardi M."/>
            <person name="Sukno S.A."/>
            <person name="Thon M.R."/>
            <person name="Massola Junior N.S."/>
            <person name="Baroncelli R."/>
        </authorList>
    </citation>
    <scope>NUCLEOTIDE SEQUENCE [LARGE SCALE GENOMIC DNA]</scope>
    <source>
        <strain evidence="2 3">LFN0009</strain>
    </source>
</reference>
<protein>
    <submittedName>
        <fullName evidence="2">Uncharacterized protein</fullName>
    </submittedName>
</protein>
<comment type="caution">
    <text evidence="2">The sequence shown here is derived from an EMBL/GenBank/DDBJ whole genome shotgun (WGS) entry which is preliminary data.</text>
</comment>
<feature type="compositionally biased region" description="Basic and acidic residues" evidence="1">
    <location>
        <begin position="1"/>
        <end position="10"/>
    </location>
</feature>
<gene>
    <name evidence="2" type="ORF">CSOJ01_15155</name>
</gene>
<feature type="region of interest" description="Disordered" evidence="1">
    <location>
        <begin position="164"/>
        <end position="289"/>
    </location>
</feature>
<sequence length="361" mass="39876">MARSEDEVKRAKQARAAHARAVRAANKEKREKLKANRIALMARARANKAQRVRTRLAILQPTLLRDKDMDGGAVLAWATARAPTGWFRPLRLELKPRRMGTDAHAAPFLVLTFWKDSRPPACDEAGSRLIDVQNAEVGPINPCIRVCTSDHAAEPPVRVMSFTTAPSQCSSASGDPDRHDGQDPPETARSTNAPGDNGRDARADSPPADPAIDTSPQLCSNPGANEHSSESEKQDNDRLLPQPAPAATEVGGSQQAESSEAQQAGSSEVQQARSTETKEAGSTEALEEDKLDWVDDACEYWGERSTSLKMRIDMLKGRKEKGRSIDENKLMYYRKINYEKQKKRKRERDIKRAALKKDAES</sequence>
<evidence type="ECO:0000256" key="1">
    <source>
        <dbReference type="SAM" id="MobiDB-lite"/>
    </source>
</evidence>
<feature type="compositionally biased region" description="Basic and acidic residues" evidence="1">
    <location>
        <begin position="227"/>
        <end position="238"/>
    </location>
</feature>
<accession>A0A8H6IN82</accession>
<dbReference type="EMBL" id="WIGN01000586">
    <property type="protein sequence ID" value="KAF6787865.1"/>
    <property type="molecule type" value="Genomic_DNA"/>
</dbReference>
<feature type="compositionally biased region" description="Low complexity" evidence="1">
    <location>
        <begin position="251"/>
        <end position="272"/>
    </location>
</feature>
<dbReference type="AlphaFoldDB" id="A0A8H6IN82"/>
<feature type="compositionally biased region" description="Basic residues" evidence="1">
    <location>
        <begin position="11"/>
        <end position="21"/>
    </location>
</feature>
<evidence type="ECO:0000313" key="2">
    <source>
        <dbReference type="EMBL" id="KAF6787865.1"/>
    </source>
</evidence>